<name>A0A820ZD87_9BILA</name>
<evidence type="ECO:0000313" key="1">
    <source>
        <dbReference type="EMBL" id="CAF4558635.1"/>
    </source>
</evidence>
<evidence type="ECO:0000313" key="2">
    <source>
        <dbReference type="Proteomes" id="UP000663866"/>
    </source>
</evidence>
<protein>
    <submittedName>
        <fullName evidence="1">Uncharacterized protein</fullName>
    </submittedName>
</protein>
<accession>A0A820ZD87</accession>
<dbReference type="Proteomes" id="UP000663866">
    <property type="component" value="Unassembled WGS sequence"/>
</dbReference>
<dbReference type="AlphaFoldDB" id="A0A820ZD87"/>
<proteinExistence type="predicted"/>
<reference evidence="1" key="1">
    <citation type="submission" date="2021-02" db="EMBL/GenBank/DDBJ databases">
        <authorList>
            <person name="Nowell W R."/>
        </authorList>
    </citation>
    <scope>NUCLEOTIDE SEQUENCE</scope>
</reference>
<feature type="non-terminal residue" evidence="1">
    <location>
        <position position="119"/>
    </location>
</feature>
<feature type="non-terminal residue" evidence="1">
    <location>
        <position position="1"/>
    </location>
</feature>
<comment type="caution">
    <text evidence="1">The sequence shown here is derived from an EMBL/GenBank/DDBJ whole genome shotgun (WGS) entry which is preliminary data.</text>
</comment>
<gene>
    <name evidence="1" type="ORF">OVN521_LOCUS43548</name>
</gene>
<keyword evidence="2" id="KW-1185">Reference proteome</keyword>
<sequence>DTLPKYDIEKFNNTYNNIQDSLVKISDTNEVNIEELKTELKTLFENLTDTVFEQSKEIIELKNRMLKVEEKSKMVKKSKIIGDLLDPLVKEMHDYFNLLPGRPYQYDDSQVEHSGHRIP</sequence>
<organism evidence="1 2">
    <name type="scientific">Rotaria magnacalcarata</name>
    <dbReference type="NCBI Taxonomy" id="392030"/>
    <lineage>
        <taxon>Eukaryota</taxon>
        <taxon>Metazoa</taxon>
        <taxon>Spiralia</taxon>
        <taxon>Gnathifera</taxon>
        <taxon>Rotifera</taxon>
        <taxon>Eurotatoria</taxon>
        <taxon>Bdelloidea</taxon>
        <taxon>Philodinida</taxon>
        <taxon>Philodinidae</taxon>
        <taxon>Rotaria</taxon>
    </lineage>
</organism>
<dbReference type="EMBL" id="CAJOBG010062695">
    <property type="protein sequence ID" value="CAF4558635.1"/>
    <property type="molecule type" value="Genomic_DNA"/>
</dbReference>